<dbReference type="Gene3D" id="3.10.450.620">
    <property type="entry name" value="JHP933, nucleotidyltransferase-like core domain"/>
    <property type="match status" value="1"/>
</dbReference>
<dbReference type="KEGG" id="ddf:DEFDS_2016"/>
<dbReference type="HOGENOM" id="CLU_1308737_0_0_0"/>
<dbReference type="InterPro" id="IPR014942">
    <property type="entry name" value="AbiEii"/>
</dbReference>
<dbReference type="AlphaFoldDB" id="D3P9S7"/>
<dbReference type="STRING" id="639282.DEFDS_2016"/>
<evidence type="ECO:0000313" key="2">
    <source>
        <dbReference type="Proteomes" id="UP000001520"/>
    </source>
</evidence>
<dbReference type="RefSeq" id="WP_013008712.1">
    <property type="nucleotide sequence ID" value="NC_013939.1"/>
</dbReference>
<proteinExistence type="predicted"/>
<name>D3P9S7_DEFDS</name>
<dbReference type="EMBL" id="AP011529">
    <property type="protein sequence ID" value="BAI81467.1"/>
    <property type="molecule type" value="Genomic_DNA"/>
</dbReference>
<dbReference type="Pfam" id="PF08843">
    <property type="entry name" value="AbiEii"/>
    <property type="match status" value="1"/>
</dbReference>
<accession>D3P9S7</accession>
<reference evidence="1 2" key="1">
    <citation type="journal article" date="2010" name="DNA Res.">
        <title>Bacterial lifestyle in a deep-sea hydrothermal vent chimney revealed by the genome sequence of the thermophilic bacterium Deferribacter desulfuricans SSM1.</title>
        <authorList>
            <person name="Takaki Y."/>
            <person name="Shimamura S."/>
            <person name="Nakagawa S."/>
            <person name="Fukuhara Y."/>
            <person name="Horikawa H."/>
            <person name="Ankai A."/>
            <person name="Harada T."/>
            <person name="Hosoyama A."/>
            <person name="Oguchi A."/>
            <person name="Fukui S."/>
            <person name="Fujita N."/>
            <person name="Takami H."/>
            <person name="Takai K."/>
        </authorList>
    </citation>
    <scope>NUCLEOTIDE SEQUENCE [LARGE SCALE GENOMIC DNA]</scope>
    <source>
        <strain evidence="2">DSM 14783 / JCM 11476 / NBRC 101012 / SSM1</strain>
    </source>
</reference>
<organism evidence="1 2">
    <name type="scientific">Deferribacter desulfuricans (strain DSM 14783 / JCM 11476 / NBRC 101012 / SSM1)</name>
    <dbReference type="NCBI Taxonomy" id="639282"/>
    <lineage>
        <taxon>Bacteria</taxon>
        <taxon>Pseudomonadati</taxon>
        <taxon>Deferribacterota</taxon>
        <taxon>Deferribacteres</taxon>
        <taxon>Deferribacterales</taxon>
        <taxon>Deferribacteraceae</taxon>
        <taxon>Deferribacter</taxon>
    </lineage>
</organism>
<gene>
    <name evidence="1" type="ordered locus">DEFDS_2016</name>
</gene>
<keyword evidence="2" id="KW-1185">Reference proteome</keyword>
<dbReference type="eggNOG" id="COG2253">
    <property type="taxonomic scope" value="Bacteria"/>
</dbReference>
<dbReference type="OrthoDB" id="361603at2"/>
<protein>
    <recommendedName>
        <fullName evidence="3">Nucleotidyl transferase AbiEii/AbiGii toxin family protein</fullName>
    </recommendedName>
</protein>
<dbReference type="Proteomes" id="UP000001520">
    <property type="component" value="Chromosome"/>
</dbReference>
<sequence length="233" mass="27864">MSDYVKYYLENLYPFQDGILNILKKLKTPFYLTGGTALSRIYFNHRFSDDLDFFVNSQKDFDIYCSLILEELYKCADELEYTFDSERIKKSDTYVRIYLIKSEIELKIDFVSDVNFRIDRPFFYENYGLVDTWKNILVNKVSALYRFEPKDIVDLWMLAKNFLFDWRIVFKYASRKDAGIDPQTVFEIITTIPKEYLKSLKWIQDVDIEDIYNDLKHIGNDIINGNINTLFSE</sequence>
<evidence type="ECO:0000313" key="1">
    <source>
        <dbReference type="EMBL" id="BAI81467.1"/>
    </source>
</evidence>
<evidence type="ECO:0008006" key="3">
    <source>
        <dbReference type="Google" id="ProtNLM"/>
    </source>
</evidence>